<dbReference type="Gene3D" id="1.20.120.160">
    <property type="entry name" value="HPT domain"/>
    <property type="match status" value="1"/>
</dbReference>
<dbReference type="Proteomes" id="UP000244911">
    <property type="component" value="Unassembled WGS sequence"/>
</dbReference>
<keyword evidence="4" id="KW-1185">Reference proteome</keyword>
<dbReference type="SUPFAM" id="SSF47226">
    <property type="entry name" value="Histidine-containing phosphotransfer domain, HPT domain"/>
    <property type="match status" value="1"/>
</dbReference>
<dbReference type="RefSeq" id="WP_108858037.1">
    <property type="nucleotide sequence ID" value="NZ_OMOI01000002.1"/>
</dbReference>
<dbReference type="EMBL" id="OMOI01000002">
    <property type="protein sequence ID" value="SPF79068.1"/>
    <property type="molecule type" value="Genomic_DNA"/>
</dbReference>
<dbReference type="GO" id="GO:0004672">
    <property type="term" value="F:protein kinase activity"/>
    <property type="evidence" value="ECO:0007669"/>
    <property type="project" value="UniProtKB-ARBA"/>
</dbReference>
<feature type="domain" description="HPt" evidence="2">
    <location>
        <begin position="21"/>
        <end position="80"/>
    </location>
</feature>
<dbReference type="InterPro" id="IPR008207">
    <property type="entry name" value="Sig_transdc_His_kin_Hpt_dom"/>
</dbReference>
<sequence>MIDWRRVNELKDEIGEEDFGEVAEIFLEEVDEVIARLRSSPDPALYEQDMHFLKGSALNLGFRGLSEICGQNETDAANGQGHQIQLEPVFTTYEQSKLEFMTKC</sequence>
<dbReference type="AlphaFoldDB" id="A0A2R8ASP3"/>
<evidence type="ECO:0000313" key="4">
    <source>
        <dbReference type="Proteomes" id="UP000244911"/>
    </source>
</evidence>
<proteinExistence type="predicted"/>
<dbReference type="OrthoDB" id="7867809at2"/>
<protein>
    <recommendedName>
        <fullName evidence="2">HPt domain-containing protein</fullName>
    </recommendedName>
</protein>
<dbReference type="InterPro" id="IPR036641">
    <property type="entry name" value="HPT_dom_sf"/>
</dbReference>
<evidence type="ECO:0000313" key="3">
    <source>
        <dbReference type="EMBL" id="SPF79068.1"/>
    </source>
</evidence>
<reference evidence="3 4" key="1">
    <citation type="submission" date="2018-03" db="EMBL/GenBank/DDBJ databases">
        <authorList>
            <person name="Keele B.F."/>
        </authorList>
    </citation>
    <scope>NUCLEOTIDE SEQUENCE [LARGE SCALE GENOMIC DNA]</scope>
    <source>
        <strain evidence="3 4">CECT 8811</strain>
    </source>
</reference>
<dbReference type="Pfam" id="PF01627">
    <property type="entry name" value="Hpt"/>
    <property type="match status" value="1"/>
</dbReference>
<name>A0A2R8ASP3_9RHOB</name>
<dbReference type="GO" id="GO:0000160">
    <property type="term" value="P:phosphorelay signal transduction system"/>
    <property type="evidence" value="ECO:0007669"/>
    <property type="project" value="UniProtKB-KW"/>
</dbReference>
<organism evidence="3 4">
    <name type="scientific">Aliiroseovarius pelagivivens</name>
    <dbReference type="NCBI Taxonomy" id="1639690"/>
    <lineage>
        <taxon>Bacteria</taxon>
        <taxon>Pseudomonadati</taxon>
        <taxon>Pseudomonadota</taxon>
        <taxon>Alphaproteobacteria</taxon>
        <taxon>Rhodobacterales</taxon>
        <taxon>Paracoccaceae</taxon>
        <taxon>Aliiroseovarius</taxon>
    </lineage>
</organism>
<gene>
    <name evidence="3" type="ORF">ALP8811_03002</name>
</gene>
<keyword evidence="1" id="KW-0902">Two-component regulatory system</keyword>
<accession>A0A2R8ASP3</accession>
<evidence type="ECO:0000256" key="1">
    <source>
        <dbReference type="ARBA" id="ARBA00023012"/>
    </source>
</evidence>
<evidence type="ECO:0000259" key="2">
    <source>
        <dbReference type="Pfam" id="PF01627"/>
    </source>
</evidence>